<evidence type="ECO:0000256" key="1">
    <source>
        <dbReference type="ARBA" id="ARBA00022679"/>
    </source>
</evidence>
<dbReference type="Gene3D" id="3.40.50.150">
    <property type="entry name" value="Vaccinia Virus protein VP39"/>
    <property type="match status" value="1"/>
</dbReference>
<keyword evidence="3" id="KW-0489">Methyltransferase</keyword>
<accession>A0ABU6NY42</accession>
<dbReference type="GO" id="GO:0008168">
    <property type="term" value="F:methyltransferase activity"/>
    <property type="evidence" value="ECO:0007669"/>
    <property type="project" value="UniProtKB-KW"/>
</dbReference>
<dbReference type="PANTHER" id="PTHR43861:SF2">
    <property type="entry name" value="CARBOXY-S-ADENOSYL-L-METHIONINE SYNTHASE"/>
    <property type="match status" value="1"/>
</dbReference>
<sequence length="232" mass="26787">MKTTWQREDVTTHYLQQVRGGIPFGAEQAQMMLQVVNHFIEKPDIVMDLGCGNGFLAEILLRTYPTVKAICIDHSKPMIEQAKIHMEAYSGRCELHVGDFRQSIRDFADPNSVDCIVSGYAIHHLPREMKKLLYTDIYNLLKPGGIFINIEHTASASDKIEKLYDELFIDHLTAYNEGNREEIATRYYNRPDKADNILERVDIQVNWLREIGFNHADCYFKWMELAVFGGVK</sequence>
<dbReference type="Proteomes" id="UP001342826">
    <property type="component" value="Unassembled WGS sequence"/>
</dbReference>
<protein>
    <submittedName>
        <fullName evidence="3">Methyltransferase domain-containing protein</fullName>
    </submittedName>
</protein>
<dbReference type="InterPro" id="IPR029063">
    <property type="entry name" value="SAM-dependent_MTases_sf"/>
</dbReference>
<keyword evidence="4" id="KW-1185">Reference proteome</keyword>
<keyword evidence="1" id="KW-0808">Transferase</keyword>
<comment type="caution">
    <text evidence="3">The sequence shown here is derived from an EMBL/GenBank/DDBJ whole genome shotgun (WGS) entry which is preliminary data.</text>
</comment>
<dbReference type="SUPFAM" id="SSF53335">
    <property type="entry name" value="S-adenosyl-L-methionine-dependent methyltransferases"/>
    <property type="match status" value="1"/>
</dbReference>
<dbReference type="InterPro" id="IPR041698">
    <property type="entry name" value="Methyltransf_25"/>
</dbReference>
<feature type="domain" description="Methyltransferase" evidence="2">
    <location>
        <begin position="46"/>
        <end position="145"/>
    </location>
</feature>
<evidence type="ECO:0000313" key="3">
    <source>
        <dbReference type="EMBL" id="MED4402044.1"/>
    </source>
</evidence>
<dbReference type="EMBL" id="JARTFS010000009">
    <property type="protein sequence ID" value="MED4402044.1"/>
    <property type="molecule type" value="Genomic_DNA"/>
</dbReference>
<dbReference type="RefSeq" id="WP_328015304.1">
    <property type="nucleotide sequence ID" value="NZ_JARTFS010000009.1"/>
</dbReference>
<dbReference type="GO" id="GO:0032259">
    <property type="term" value="P:methylation"/>
    <property type="evidence" value="ECO:0007669"/>
    <property type="project" value="UniProtKB-KW"/>
</dbReference>
<dbReference type="PANTHER" id="PTHR43861">
    <property type="entry name" value="TRANS-ACONITATE 2-METHYLTRANSFERASE-RELATED"/>
    <property type="match status" value="1"/>
</dbReference>
<evidence type="ECO:0000259" key="2">
    <source>
        <dbReference type="Pfam" id="PF13649"/>
    </source>
</evidence>
<reference evidence="3 4" key="1">
    <citation type="submission" date="2023-03" db="EMBL/GenBank/DDBJ databases">
        <title>Bacillus Genome Sequencing.</title>
        <authorList>
            <person name="Dunlap C."/>
        </authorList>
    </citation>
    <scope>NUCLEOTIDE SEQUENCE [LARGE SCALE GENOMIC DNA]</scope>
    <source>
        <strain evidence="3 4">NRS-1717</strain>
    </source>
</reference>
<proteinExistence type="predicted"/>
<organism evidence="3 4">
    <name type="scientific">Metabacillus fastidiosus</name>
    <dbReference type="NCBI Taxonomy" id="1458"/>
    <lineage>
        <taxon>Bacteria</taxon>
        <taxon>Bacillati</taxon>
        <taxon>Bacillota</taxon>
        <taxon>Bacilli</taxon>
        <taxon>Bacillales</taxon>
        <taxon>Bacillaceae</taxon>
        <taxon>Metabacillus</taxon>
    </lineage>
</organism>
<name>A0ABU6NY42_9BACI</name>
<gene>
    <name evidence="3" type="ORF">P9271_12020</name>
</gene>
<dbReference type="CDD" id="cd02440">
    <property type="entry name" value="AdoMet_MTases"/>
    <property type="match status" value="1"/>
</dbReference>
<evidence type="ECO:0000313" key="4">
    <source>
        <dbReference type="Proteomes" id="UP001342826"/>
    </source>
</evidence>
<dbReference type="Pfam" id="PF13649">
    <property type="entry name" value="Methyltransf_25"/>
    <property type="match status" value="1"/>
</dbReference>